<keyword evidence="2" id="KW-0732">Signal</keyword>
<evidence type="ECO:0000313" key="6">
    <source>
        <dbReference type="Proteomes" id="UP000636394"/>
    </source>
</evidence>
<dbReference type="SMART" id="SM00460">
    <property type="entry name" value="TGc"/>
    <property type="match status" value="1"/>
</dbReference>
<keyword evidence="6" id="KW-1185">Reference proteome</keyword>
<dbReference type="Proteomes" id="UP000671910">
    <property type="component" value="Chromosome"/>
</dbReference>
<accession>A0A9E6MQM6</accession>
<evidence type="ECO:0000313" key="5">
    <source>
        <dbReference type="EMBL" id="QTU84283.1"/>
    </source>
</evidence>
<evidence type="ECO:0000259" key="3">
    <source>
        <dbReference type="SMART" id="SM00460"/>
    </source>
</evidence>
<name>A0A9E6MQM6_9ACTN</name>
<evidence type="ECO:0000256" key="2">
    <source>
        <dbReference type="SAM" id="SignalP"/>
    </source>
</evidence>
<evidence type="ECO:0000313" key="4">
    <source>
        <dbReference type="EMBL" id="NHM14685.1"/>
    </source>
</evidence>
<dbReference type="KEGG" id="ebz:J7S26_08050"/>
<dbReference type="RefSeq" id="WP_166340034.1">
    <property type="nucleotide sequence ID" value="NZ_CP072829.1"/>
</dbReference>
<feature type="domain" description="Transglutaminase-like" evidence="3">
    <location>
        <begin position="264"/>
        <end position="334"/>
    </location>
</feature>
<dbReference type="Proteomes" id="UP000636394">
    <property type="component" value="Unassembled WGS sequence"/>
</dbReference>
<feature type="chain" id="PRO_5038374763" evidence="2">
    <location>
        <begin position="34"/>
        <end position="356"/>
    </location>
</feature>
<protein>
    <submittedName>
        <fullName evidence="5">Transglutaminase domain-containing protein</fullName>
    </submittedName>
</protein>
<dbReference type="Gene3D" id="3.10.620.30">
    <property type="match status" value="1"/>
</dbReference>
<dbReference type="Pfam" id="PF01841">
    <property type="entry name" value="Transglut_core"/>
    <property type="match status" value="1"/>
</dbReference>
<proteinExistence type="predicted"/>
<sequence>MQALAQQQKRPWGRAVKRSAFRLCLMLSAAVLALSLAGCGGSSESAPSDGAAQGALGATSNAGSEGAGSATNASESDDPLGGETSGPAYSAPDAVEEPTVAEAPKDEPQCAIDASCASKGYVSAAAVNSARLKLQVSSGDMSYNYDLPSDGTPIMAPLNMGNGDYEIRIMQNTQGNNYVEIAAESVSVALDSEFEPYLRPNQFCNYRNDSQAVAKARELAAGAANQGDVVRAVYSYIVQNVEYDTQKAKELADATGYVPNPGETLATEKGICFDYASLAAAMLRSLGIPCQIVTGYVSPDNIYHAWNMVYIDGSWSCLGYNIGPNAWTRMDLTFAASDGGTSEIGDGTNYTDRYVY</sequence>
<organism evidence="5 7">
    <name type="scientific">Xiamenia xianingshaonis</name>
    <dbReference type="NCBI Taxonomy" id="2682776"/>
    <lineage>
        <taxon>Bacteria</taxon>
        <taxon>Bacillati</taxon>
        <taxon>Actinomycetota</taxon>
        <taxon>Coriobacteriia</taxon>
        <taxon>Eggerthellales</taxon>
        <taxon>Eggerthellaceae</taxon>
        <taxon>Xiamenia</taxon>
    </lineage>
</organism>
<evidence type="ECO:0000313" key="7">
    <source>
        <dbReference type="Proteomes" id="UP000671910"/>
    </source>
</evidence>
<feature type="signal peptide" evidence="2">
    <location>
        <begin position="1"/>
        <end position="33"/>
    </location>
</feature>
<gene>
    <name evidence="4" type="ORF">GMI68_07905</name>
    <name evidence="5" type="ORF">J7S26_08050</name>
</gene>
<dbReference type="SUPFAM" id="SSF54001">
    <property type="entry name" value="Cysteine proteinases"/>
    <property type="match status" value="1"/>
</dbReference>
<dbReference type="InterPro" id="IPR002931">
    <property type="entry name" value="Transglutaminase-like"/>
</dbReference>
<feature type="region of interest" description="Disordered" evidence="1">
    <location>
        <begin position="43"/>
        <end position="106"/>
    </location>
</feature>
<reference evidence="4 6" key="1">
    <citation type="submission" date="2019-11" db="EMBL/GenBank/DDBJ databases">
        <title>Eggerthellaceae novel genus isolated from the rectal contents of marmort.</title>
        <authorList>
            <person name="Zhang G."/>
        </authorList>
    </citation>
    <scope>NUCLEOTIDE SEQUENCE [LARGE SCALE GENOMIC DNA]</scope>
    <source>
        <strain evidence="4">Zg-886</strain>
        <strain evidence="6">zg-886</strain>
    </source>
</reference>
<reference evidence="5" key="2">
    <citation type="submission" date="2021-04" db="EMBL/GenBank/DDBJ databases">
        <title>Novel species in family Eggerthellaceae.</title>
        <authorList>
            <person name="Zhang G."/>
        </authorList>
    </citation>
    <scope>NUCLEOTIDE SEQUENCE</scope>
    <source>
        <strain evidence="5">Zg-886</strain>
    </source>
</reference>
<feature type="compositionally biased region" description="Polar residues" evidence="1">
    <location>
        <begin position="58"/>
        <end position="74"/>
    </location>
</feature>
<dbReference type="InterPro" id="IPR038765">
    <property type="entry name" value="Papain-like_cys_pep_sf"/>
</dbReference>
<dbReference type="AlphaFoldDB" id="A0A9E6MQM6"/>
<dbReference type="EMBL" id="CP072829">
    <property type="protein sequence ID" value="QTU84283.1"/>
    <property type="molecule type" value="Genomic_DNA"/>
</dbReference>
<dbReference type="EMBL" id="WPCR01000009">
    <property type="protein sequence ID" value="NHM14685.1"/>
    <property type="molecule type" value="Genomic_DNA"/>
</dbReference>
<evidence type="ECO:0000256" key="1">
    <source>
        <dbReference type="SAM" id="MobiDB-lite"/>
    </source>
</evidence>
<dbReference type="PANTHER" id="PTHR33490">
    <property type="entry name" value="BLR5614 PROTEIN-RELATED"/>
    <property type="match status" value="1"/>
</dbReference>